<evidence type="ECO:0000313" key="3">
    <source>
        <dbReference type="Proteomes" id="UP001374535"/>
    </source>
</evidence>
<reference evidence="2 3" key="1">
    <citation type="journal article" date="2023" name="Life. Sci Alliance">
        <title>Evolutionary insights into 3D genome organization and epigenetic landscape of Vigna mungo.</title>
        <authorList>
            <person name="Junaid A."/>
            <person name="Singh B."/>
            <person name="Bhatia S."/>
        </authorList>
    </citation>
    <scope>NUCLEOTIDE SEQUENCE [LARGE SCALE GENOMIC DNA]</scope>
    <source>
        <strain evidence="2">Urdbean</strain>
    </source>
</reference>
<feature type="transmembrane region" description="Helical" evidence="1">
    <location>
        <begin position="28"/>
        <end position="46"/>
    </location>
</feature>
<keyword evidence="1" id="KW-0812">Transmembrane</keyword>
<keyword evidence="1" id="KW-1133">Transmembrane helix</keyword>
<dbReference type="Proteomes" id="UP001374535">
    <property type="component" value="Chromosome 9"/>
</dbReference>
<keyword evidence="3" id="KW-1185">Reference proteome</keyword>
<dbReference type="AlphaFoldDB" id="A0AAQ3MV71"/>
<evidence type="ECO:0000256" key="1">
    <source>
        <dbReference type="SAM" id="Phobius"/>
    </source>
</evidence>
<gene>
    <name evidence="2" type="ORF">V8G54_030470</name>
</gene>
<organism evidence="2 3">
    <name type="scientific">Vigna mungo</name>
    <name type="common">Black gram</name>
    <name type="synonym">Phaseolus mungo</name>
    <dbReference type="NCBI Taxonomy" id="3915"/>
    <lineage>
        <taxon>Eukaryota</taxon>
        <taxon>Viridiplantae</taxon>
        <taxon>Streptophyta</taxon>
        <taxon>Embryophyta</taxon>
        <taxon>Tracheophyta</taxon>
        <taxon>Spermatophyta</taxon>
        <taxon>Magnoliopsida</taxon>
        <taxon>eudicotyledons</taxon>
        <taxon>Gunneridae</taxon>
        <taxon>Pentapetalae</taxon>
        <taxon>rosids</taxon>
        <taxon>fabids</taxon>
        <taxon>Fabales</taxon>
        <taxon>Fabaceae</taxon>
        <taxon>Papilionoideae</taxon>
        <taxon>50 kb inversion clade</taxon>
        <taxon>NPAAA clade</taxon>
        <taxon>indigoferoid/millettioid clade</taxon>
        <taxon>Phaseoleae</taxon>
        <taxon>Vigna</taxon>
    </lineage>
</organism>
<name>A0AAQ3MV71_VIGMU</name>
<evidence type="ECO:0000313" key="2">
    <source>
        <dbReference type="EMBL" id="WVY98319.1"/>
    </source>
</evidence>
<proteinExistence type="predicted"/>
<sequence>MSQLFKIKLQVLKCYLCIMCIEDILKQFLFPFLFPVIMITRLFLVITRSRLVYPKKIIYNFSLLFKSCYPQCLRKVSYMINHSPIPQTSIFKRKMKLNIRMNIPCLNRK</sequence>
<dbReference type="EMBL" id="CP144692">
    <property type="protein sequence ID" value="WVY98319.1"/>
    <property type="molecule type" value="Genomic_DNA"/>
</dbReference>
<protein>
    <submittedName>
        <fullName evidence="2">Uncharacterized protein</fullName>
    </submittedName>
</protein>
<accession>A0AAQ3MV71</accession>
<keyword evidence="1" id="KW-0472">Membrane</keyword>